<feature type="domain" description="Glycosyltransferase 2-like" evidence="10">
    <location>
        <begin position="8"/>
        <end position="145"/>
    </location>
</feature>
<evidence type="ECO:0000256" key="7">
    <source>
        <dbReference type="ARBA" id="ARBA00037904"/>
    </source>
</evidence>
<comment type="caution">
    <text evidence="11">The sequence shown here is derived from an EMBL/GenBank/DDBJ whole genome shotgun (WGS) entry which is preliminary data.</text>
</comment>
<evidence type="ECO:0000256" key="6">
    <source>
        <dbReference type="ARBA" id="ARBA00037281"/>
    </source>
</evidence>
<organism evidence="11 12">
    <name type="scientific">Synechocystis salina LEGE 00031</name>
    <dbReference type="NCBI Taxonomy" id="1828736"/>
    <lineage>
        <taxon>Bacteria</taxon>
        <taxon>Bacillati</taxon>
        <taxon>Cyanobacteriota</taxon>
        <taxon>Cyanophyceae</taxon>
        <taxon>Synechococcales</taxon>
        <taxon>Merismopediaceae</taxon>
        <taxon>Synechocystis</taxon>
    </lineage>
</organism>
<sequence length="257" mass="28895">MAVLPQLSIIIPVFNEAKILQKSSGDNSKEYLGQFTQDQRIEILMIDGGSGDRTVELCQNYADRLPLQVFSSPQPGRANQMNYGASLARGEWLLFLHLDCILPRDFFAQIAQILSNSDYIAGAFGLTIDLPGRPYRWLEKLILWRSIYAQRPYGDQGLFIRQRDFQRLGGFADLAIMEDYQFMQKLGKQQGKVAIAEGKVITSGRRWQKLGLVRTTVINQAVVAGYHLGVSPHTLAHWYRGAKPNRGNRSNSDGTSC</sequence>
<keyword evidence="2" id="KW-1003">Cell membrane</keyword>
<evidence type="ECO:0000259" key="10">
    <source>
        <dbReference type="Pfam" id="PF00535"/>
    </source>
</evidence>
<protein>
    <recommendedName>
        <fullName evidence="9">4,4'-diaponeurosporenoate glycosyltransferase</fullName>
    </recommendedName>
</protein>
<dbReference type="RefSeq" id="WP_194020154.1">
    <property type="nucleotide sequence ID" value="NZ_JADEVV010000034.1"/>
</dbReference>
<gene>
    <name evidence="11" type="ORF">IQ217_12245</name>
</gene>
<dbReference type="PANTHER" id="PTHR43646">
    <property type="entry name" value="GLYCOSYLTRANSFERASE"/>
    <property type="match status" value="1"/>
</dbReference>
<dbReference type="PANTHER" id="PTHR43646:SF2">
    <property type="entry name" value="GLYCOSYLTRANSFERASE 2-LIKE DOMAIN-CONTAINING PROTEIN"/>
    <property type="match status" value="1"/>
</dbReference>
<dbReference type="InterPro" id="IPR001173">
    <property type="entry name" value="Glyco_trans_2-like"/>
</dbReference>
<dbReference type="NCBIfam" id="TIGR04283">
    <property type="entry name" value="glyco_like_mftF"/>
    <property type="match status" value="1"/>
</dbReference>
<evidence type="ECO:0000256" key="5">
    <source>
        <dbReference type="ARBA" id="ARBA00023136"/>
    </source>
</evidence>
<dbReference type="Gene3D" id="3.90.550.10">
    <property type="entry name" value="Spore Coat Polysaccharide Biosynthesis Protein SpsA, Chain A"/>
    <property type="match status" value="1"/>
</dbReference>
<comment type="similarity">
    <text evidence="8">Belongs to the glycosyltransferase 2 family. CrtQ subfamily.</text>
</comment>
<dbReference type="InterPro" id="IPR026461">
    <property type="entry name" value="Trfase_2_rSAM/seldom_assoc"/>
</dbReference>
<proteinExistence type="inferred from homology"/>
<reference evidence="11 12" key="1">
    <citation type="submission" date="2020-10" db="EMBL/GenBank/DDBJ databases">
        <authorList>
            <person name="Castelo-Branco R."/>
            <person name="Eusebio N."/>
            <person name="Adriana R."/>
            <person name="Vieira A."/>
            <person name="Brugerolle De Fraissinette N."/>
            <person name="Rezende De Castro R."/>
            <person name="Schneider M.P."/>
            <person name="Vasconcelos V."/>
            <person name="Leao P.N."/>
        </authorList>
    </citation>
    <scope>NUCLEOTIDE SEQUENCE [LARGE SCALE GENOMIC DNA]</scope>
    <source>
        <strain evidence="11 12">LEGE 00031</strain>
    </source>
</reference>
<keyword evidence="12" id="KW-1185">Reference proteome</keyword>
<dbReference type="Proteomes" id="UP000658720">
    <property type="component" value="Unassembled WGS sequence"/>
</dbReference>
<dbReference type="SUPFAM" id="SSF53448">
    <property type="entry name" value="Nucleotide-diphospho-sugar transferases"/>
    <property type="match status" value="1"/>
</dbReference>
<evidence type="ECO:0000256" key="3">
    <source>
        <dbReference type="ARBA" id="ARBA00022676"/>
    </source>
</evidence>
<evidence type="ECO:0000256" key="1">
    <source>
        <dbReference type="ARBA" id="ARBA00004236"/>
    </source>
</evidence>
<evidence type="ECO:0000256" key="8">
    <source>
        <dbReference type="ARBA" id="ARBA00038120"/>
    </source>
</evidence>
<keyword evidence="4" id="KW-0808">Transferase</keyword>
<comment type="function">
    <text evidence="6">Catalyzes the glycosylation of 4,4'-diaponeurosporenoate, i.e. the esterification of glucose at the C1'' position with the carboxyl group of 4,4'-diaponeurosporenic acid, to form glycosyl-4,4'-diaponeurosporenoate. This is a step in the biosynthesis of staphyloxanthin, an orange pigment present in most staphylococci strains.</text>
</comment>
<dbReference type="Pfam" id="PF00535">
    <property type="entry name" value="Glycos_transf_2"/>
    <property type="match status" value="1"/>
</dbReference>
<accession>A0ABR9VTB1</accession>
<keyword evidence="3" id="KW-0328">Glycosyltransferase</keyword>
<evidence type="ECO:0000313" key="12">
    <source>
        <dbReference type="Proteomes" id="UP000658720"/>
    </source>
</evidence>
<evidence type="ECO:0000313" key="11">
    <source>
        <dbReference type="EMBL" id="MBE9254592.1"/>
    </source>
</evidence>
<evidence type="ECO:0000256" key="2">
    <source>
        <dbReference type="ARBA" id="ARBA00022475"/>
    </source>
</evidence>
<name>A0ABR9VTB1_9SYNC</name>
<evidence type="ECO:0000256" key="4">
    <source>
        <dbReference type="ARBA" id="ARBA00022679"/>
    </source>
</evidence>
<keyword evidence="5" id="KW-0472">Membrane</keyword>
<evidence type="ECO:0000256" key="9">
    <source>
        <dbReference type="ARBA" id="ARBA00040345"/>
    </source>
</evidence>
<dbReference type="EMBL" id="JADEVV010000034">
    <property type="protein sequence ID" value="MBE9254592.1"/>
    <property type="molecule type" value="Genomic_DNA"/>
</dbReference>
<dbReference type="InterPro" id="IPR029044">
    <property type="entry name" value="Nucleotide-diphossugar_trans"/>
</dbReference>
<comment type="subcellular location">
    <subcellularLocation>
        <location evidence="1">Cell membrane</location>
    </subcellularLocation>
</comment>
<dbReference type="CDD" id="cd02522">
    <property type="entry name" value="GT_2_like_a"/>
    <property type="match status" value="1"/>
</dbReference>
<comment type="pathway">
    <text evidence="7">Carotenoid biosynthesis; staphyloxanthin biosynthesis; staphyloxanthin from farnesyl diphosphate: step 4/5.</text>
</comment>